<comment type="similarity">
    <text evidence="1 4">Belongs to the HscB family.</text>
</comment>
<dbReference type="HAMAP" id="MF_00682">
    <property type="entry name" value="HscB"/>
    <property type="match status" value="1"/>
</dbReference>
<dbReference type="SUPFAM" id="SSF47144">
    <property type="entry name" value="HSC20 (HSCB), C-terminal oligomerisation domain"/>
    <property type="match status" value="1"/>
</dbReference>
<dbReference type="PROSITE" id="PS50076">
    <property type="entry name" value="DNAJ_2"/>
    <property type="match status" value="1"/>
</dbReference>
<dbReference type="InterPro" id="IPR009073">
    <property type="entry name" value="HscB_oligo_C"/>
</dbReference>
<dbReference type="GO" id="GO:0001671">
    <property type="term" value="F:ATPase activator activity"/>
    <property type="evidence" value="ECO:0007669"/>
    <property type="project" value="InterPro"/>
</dbReference>
<dbReference type="RefSeq" id="WP_090504350.1">
    <property type="nucleotide sequence ID" value="NZ_FOWX01000031.1"/>
</dbReference>
<dbReference type="PANTHER" id="PTHR14021:SF15">
    <property type="entry name" value="IRON-SULFUR CLUSTER CO-CHAPERONE PROTEIN HSCB"/>
    <property type="match status" value="1"/>
</dbReference>
<dbReference type="NCBIfam" id="NF001420">
    <property type="entry name" value="PRK00294.1"/>
    <property type="match status" value="1"/>
</dbReference>
<dbReference type="FunFam" id="1.20.1280.20:FF:000005">
    <property type="entry name" value="Co-chaperone protein HscB homolog"/>
    <property type="match status" value="1"/>
</dbReference>
<evidence type="ECO:0000313" key="7">
    <source>
        <dbReference type="Proteomes" id="UP000198784"/>
    </source>
</evidence>
<dbReference type="GO" id="GO:1990230">
    <property type="term" value="C:iron-sulfur cluster transfer complex"/>
    <property type="evidence" value="ECO:0007669"/>
    <property type="project" value="TreeGrafter"/>
</dbReference>
<dbReference type="OrthoDB" id="287587at2"/>
<dbReference type="EMBL" id="FOWX01000031">
    <property type="protein sequence ID" value="SFQ07477.1"/>
    <property type="molecule type" value="Genomic_DNA"/>
</dbReference>
<evidence type="ECO:0000256" key="1">
    <source>
        <dbReference type="ARBA" id="ARBA00010476"/>
    </source>
</evidence>
<evidence type="ECO:0000256" key="2">
    <source>
        <dbReference type="ARBA" id="ARBA00023186"/>
    </source>
</evidence>
<gene>
    <name evidence="4" type="primary">hscB</name>
    <name evidence="6" type="ORF">SAMN05216190_13143</name>
</gene>
<dbReference type="GO" id="GO:0051259">
    <property type="term" value="P:protein complex oligomerization"/>
    <property type="evidence" value="ECO:0007669"/>
    <property type="project" value="InterPro"/>
</dbReference>
<dbReference type="NCBIfam" id="TIGR00714">
    <property type="entry name" value="hscB"/>
    <property type="match status" value="1"/>
</dbReference>
<dbReference type="Gene3D" id="1.10.287.110">
    <property type="entry name" value="DnaJ domain"/>
    <property type="match status" value="1"/>
</dbReference>
<feature type="domain" description="J" evidence="5">
    <location>
        <begin position="5"/>
        <end position="77"/>
    </location>
</feature>
<dbReference type="SUPFAM" id="SSF46565">
    <property type="entry name" value="Chaperone J-domain"/>
    <property type="match status" value="1"/>
</dbReference>
<evidence type="ECO:0000256" key="3">
    <source>
        <dbReference type="ARBA" id="ARBA00025596"/>
    </source>
</evidence>
<dbReference type="GO" id="GO:0006457">
    <property type="term" value="P:protein folding"/>
    <property type="evidence" value="ECO:0007669"/>
    <property type="project" value="UniProtKB-UniRule"/>
</dbReference>
<dbReference type="STRING" id="289003.SAMN05216190_13143"/>
<dbReference type="InterPro" id="IPR001623">
    <property type="entry name" value="DnaJ_domain"/>
</dbReference>
<evidence type="ECO:0000313" key="6">
    <source>
        <dbReference type="EMBL" id="SFQ07477.1"/>
    </source>
</evidence>
<dbReference type="PANTHER" id="PTHR14021">
    <property type="entry name" value="IRON-SULFUR CLUSTER CO-CHAPERONE PROTEIN HSCB"/>
    <property type="match status" value="1"/>
</dbReference>
<protein>
    <recommendedName>
        <fullName evidence="4">Co-chaperone protein HscB homolog</fullName>
    </recommendedName>
</protein>
<comment type="subunit">
    <text evidence="4">Interacts with HscA and stimulates its ATPase activity.</text>
</comment>
<keyword evidence="2 4" id="KW-0143">Chaperone</keyword>
<dbReference type="SMART" id="SM00271">
    <property type="entry name" value="DnaJ"/>
    <property type="match status" value="1"/>
</dbReference>
<dbReference type="Proteomes" id="UP000198784">
    <property type="component" value="Unassembled WGS sequence"/>
</dbReference>
<dbReference type="GO" id="GO:0044571">
    <property type="term" value="P:[2Fe-2S] cluster assembly"/>
    <property type="evidence" value="ECO:0007669"/>
    <property type="project" value="InterPro"/>
</dbReference>
<dbReference type="InterPro" id="IPR036386">
    <property type="entry name" value="HscB_C_sf"/>
</dbReference>
<dbReference type="AlphaFoldDB" id="A0A1I5VJJ5"/>
<dbReference type="CDD" id="cd06257">
    <property type="entry name" value="DnaJ"/>
    <property type="match status" value="1"/>
</dbReference>
<dbReference type="Pfam" id="PF07743">
    <property type="entry name" value="HSCB_C"/>
    <property type="match status" value="1"/>
</dbReference>
<proteinExistence type="inferred from homology"/>
<evidence type="ECO:0000259" key="5">
    <source>
        <dbReference type="PROSITE" id="PS50076"/>
    </source>
</evidence>
<organism evidence="6 7">
    <name type="scientific">Pseudomonas borbori</name>
    <dbReference type="NCBI Taxonomy" id="289003"/>
    <lineage>
        <taxon>Bacteria</taxon>
        <taxon>Pseudomonadati</taxon>
        <taxon>Pseudomonadota</taxon>
        <taxon>Gammaproteobacteria</taxon>
        <taxon>Pseudomonadales</taxon>
        <taxon>Pseudomonadaceae</taxon>
        <taxon>Pseudomonas</taxon>
    </lineage>
</organism>
<evidence type="ECO:0000256" key="4">
    <source>
        <dbReference type="HAMAP-Rule" id="MF_00682"/>
    </source>
</evidence>
<dbReference type="GO" id="GO:0051087">
    <property type="term" value="F:protein-folding chaperone binding"/>
    <property type="evidence" value="ECO:0007669"/>
    <property type="project" value="InterPro"/>
</dbReference>
<dbReference type="Gene3D" id="1.20.1280.20">
    <property type="entry name" value="HscB, C-terminal domain"/>
    <property type="match status" value="1"/>
</dbReference>
<accession>A0A1I5VJJ5</accession>
<name>A0A1I5VJJ5_9PSED</name>
<keyword evidence="7" id="KW-1185">Reference proteome</keyword>
<comment type="function">
    <text evidence="3 4">Co-chaperone involved in the maturation of iron-sulfur cluster-containing proteins. Seems to help targeting proteins to be folded toward HscA.</text>
</comment>
<dbReference type="InterPro" id="IPR004640">
    <property type="entry name" value="HscB"/>
</dbReference>
<dbReference type="InterPro" id="IPR036869">
    <property type="entry name" value="J_dom_sf"/>
</dbReference>
<sequence length="173" mass="20349">MGSPCHFALFELKPSFRLDLEQLAVRYRELARNVHPDRFADASDREQRLALEHSASLNEAYSTLKSAPRRARYLLALSGPELPLEVTVQDPDFLLQQMHWREELEDLQDSADLQGVATFKRRLKIAQDELNERFAVCWDDALRRAEAERLMRRMQFLDKLSHEVRQLEERLDD</sequence>
<reference evidence="7" key="1">
    <citation type="submission" date="2016-10" db="EMBL/GenBank/DDBJ databases">
        <authorList>
            <person name="Varghese N."/>
            <person name="Submissions S."/>
        </authorList>
    </citation>
    <scope>NUCLEOTIDE SEQUENCE [LARGE SCALE GENOMIC DNA]</scope>
    <source>
        <strain evidence="7">DSM 17834</strain>
    </source>
</reference>